<dbReference type="InterPro" id="IPR035992">
    <property type="entry name" value="Ricin_B-like_lectins"/>
</dbReference>
<feature type="chain" id="PRO_5047256522" evidence="1">
    <location>
        <begin position="38"/>
        <end position="195"/>
    </location>
</feature>
<dbReference type="Proteomes" id="UP001223390">
    <property type="component" value="Unassembled WGS sequence"/>
</dbReference>
<keyword evidence="1" id="KW-0732">Signal</keyword>
<proteinExistence type="predicted"/>
<dbReference type="CDD" id="cd00161">
    <property type="entry name" value="beta-trefoil_Ricin-like"/>
    <property type="match status" value="1"/>
</dbReference>
<accession>A0ABT7GZ49</accession>
<evidence type="ECO:0000313" key="3">
    <source>
        <dbReference type="EMBL" id="MDK9498541.1"/>
    </source>
</evidence>
<dbReference type="SMART" id="SM00458">
    <property type="entry name" value="RICIN"/>
    <property type="match status" value="1"/>
</dbReference>
<dbReference type="Gene3D" id="2.80.10.50">
    <property type="match status" value="1"/>
</dbReference>
<dbReference type="PROSITE" id="PS50231">
    <property type="entry name" value="RICIN_B_LECTIN"/>
    <property type="match status" value="1"/>
</dbReference>
<feature type="domain" description="Ricin B lectin" evidence="2">
    <location>
        <begin position="52"/>
        <end position="192"/>
    </location>
</feature>
<dbReference type="Pfam" id="PF00652">
    <property type="entry name" value="Ricin_B_lectin"/>
    <property type="match status" value="1"/>
</dbReference>
<feature type="signal peptide" evidence="1">
    <location>
        <begin position="1"/>
        <end position="37"/>
    </location>
</feature>
<name>A0ABT7GZ49_9ACTN</name>
<dbReference type="RefSeq" id="WP_285344573.1">
    <property type="nucleotide sequence ID" value="NZ_JASITI010000031.1"/>
</dbReference>
<comment type="caution">
    <text evidence="3">The sequence shown here is derived from an EMBL/GenBank/DDBJ whole genome shotgun (WGS) entry which is preliminary data.</text>
</comment>
<gene>
    <name evidence="3" type="ORF">QEZ40_003726</name>
</gene>
<dbReference type="InterPro" id="IPR000772">
    <property type="entry name" value="Ricin_B_lectin"/>
</dbReference>
<dbReference type="SUPFAM" id="SSF50370">
    <property type="entry name" value="Ricin B-like lectins"/>
    <property type="match status" value="1"/>
</dbReference>
<reference evidence="3 4" key="1">
    <citation type="submission" date="2023-05" db="EMBL/GenBank/DDBJ databases">
        <title>Sequencing and Assembly of Streptomyces sp. NP73.</title>
        <authorList>
            <person name="Konwar A.N."/>
            <person name="Saikia K."/>
            <person name="Thakur D."/>
        </authorList>
    </citation>
    <scope>NUCLEOTIDE SEQUENCE [LARGE SCALE GENOMIC DNA]</scope>
    <source>
        <strain evidence="3 4">NP73</strain>
    </source>
</reference>
<evidence type="ECO:0000256" key="1">
    <source>
        <dbReference type="SAM" id="SignalP"/>
    </source>
</evidence>
<dbReference type="EMBL" id="JASITI010000031">
    <property type="protein sequence ID" value="MDK9498541.1"/>
    <property type="molecule type" value="Genomic_DNA"/>
</dbReference>
<sequence length="195" mass="20796">MRPVRPMRPKPRVRRLLATASVFAAGGLMLLPAPGTAAQPAAPAPAVADVPEGTYQLVNVQTGKCATVAGGSTTANNHPLVQFDCDTHPSRRWQVTNEDDGAFQLVNGQTRKCATVAGGTTDANNHPLVQFDCDSHPSRRWRITNGDGTSFQLVNAQTGKCATVAGGTTTANNHPLVQFDCDSHPSRRWFLRLVG</sequence>
<keyword evidence="4" id="KW-1185">Reference proteome</keyword>
<evidence type="ECO:0000259" key="2">
    <source>
        <dbReference type="SMART" id="SM00458"/>
    </source>
</evidence>
<evidence type="ECO:0000313" key="4">
    <source>
        <dbReference type="Proteomes" id="UP001223390"/>
    </source>
</evidence>
<protein>
    <submittedName>
        <fullName evidence="3">RICIN domain-containing protein</fullName>
    </submittedName>
</protein>
<organism evidence="3 4">
    <name type="scientific">Streptomyces katrae</name>
    <dbReference type="NCBI Taxonomy" id="68223"/>
    <lineage>
        <taxon>Bacteria</taxon>
        <taxon>Bacillati</taxon>
        <taxon>Actinomycetota</taxon>
        <taxon>Actinomycetes</taxon>
        <taxon>Kitasatosporales</taxon>
        <taxon>Streptomycetaceae</taxon>
        <taxon>Streptomyces</taxon>
    </lineage>
</organism>